<dbReference type="Pfam" id="PF01055">
    <property type="entry name" value="Glyco_hydro_31_2nd"/>
    <property type="match status" value="1"/>
</dbReference>
<evidence type="ECO:0000256" key="7">
    <source>
        <dbReference type="ARBA" id="ARBA00022824"/>
    </source>
</evidence>
<dbReference type="Pfam" id="PF13015">
    <property type="entry name" value="PRKCSH_1"/>
    <property type="match status" value="1"/>
</dbReference>
<feature type="coiled-coil region" evidence="13">
    <location>
        <begin position="1701"/>
        <end position="1728"/>
    </location>
</feature>
<reference evidence="16 17" key="1">
    <citation type="submission" date="2020-11" db="EMBL/GenBank/DDBJ databases">
        <title>Kefir isolates.</title>
        <authorList>
            <person name="Marcisauskas S."/>
            <person name="Kim Y."/>
            <person name="Blasche S."/>
        </authorList>
    </citation>
    <scope>NUCLEOTIDE SEQUENCE [LARGE SCALE GENOMIC DNA]</scope>
    <source>
        <strain evidence="16 17">KR</strain>
    </source>
</reference>
<keyword evidence="7" id="KW-0256">Endoplasmic reticulum</keyword>
<feature type="domain" description="MRH" evidence="15">
    <location>
        <begin position="1744"/>
        <end position="1850"/>
    </location>
</feature>
<dbReference type="Pfam" id="PF13802">
    <property type="entry name" value="Gal_mutarotas_2"/>
    <property type="match status" value="1"/>
</dbReference>
<keyword evidence="13" id="KW-0175">Coiled coil</keyword>
<sequence>MATTTTTTQTVEQQLSAFKIKGTEAVEAAPEDYKYRRFLPEWTTTLKLPALEPFEHVDPGHKALSDPTPLSFLENAEIRHLTPDFGSEIVSGVDLTALGDRERAQLALFVAKRGVVVFRDQQKFVDAEPEWWIKDWTTYFGRPHIHPVSGQPAAYPELHLVWREDKGTTDEQAFLGRLSTTTIHSDVSYEKQPPGLTTLFLFDTPQNGGDTLFVDQVKAYKRLSPSFREYLETLQVEHSGFEQAKRSAELHGAESIKRQPVRSIHPLVRRHPVTGEKALYVNQGFSRRIVGLKQEESDAILGLLYTHIAQGHDFQARVRWGQLGSVTLWDNRVTAHSALVDWDAGMDGKRRHGARLTPQAEPPTFSILSRSAADWPEMLQLRSPGQRTARLAWWATACLVLVAVIHSLPTANAVKRHDFKTCDQSGFCKRNRALADRAVEHGDRWRSPYHVHEPKFSHGAFTAQVSNGLFPDIKFKLELRFLKDGTARVLMDEVDGLRQRYNEAARWALEREPTLETADSSFRAVHEAERTTITYTGGRHQVRIDHSPLTVTFFRDGQPHVILNDRKLFNMEHFRVKTVGEQPEEIVVQDPAHPEEQLVVVKEEAFPGFLPPTEDGMWEETFAGKTDTKPKGPESLSLDITFPGYEHVYGIPEHASTLSLKTTRGGENAYTDPYRLYNLDVFEYEADSEMALYGSIPFMQAHRAGSSVAVFLVTGSETWVDITKGSTSKAVTSAFKKGKKGSAATEDAGPAALTTSTHWMAESGILDLFVFLGPSPSDIFDSYTTLTGRAALPQFFALNYQSCRWNYLSEDDILDVQRRFDEADIPLEALWLDIEYAEEHKYFIWDRRNFPTPEKMQEKLAEKGRKLIAIVDPHIKRDPNLYVYKEAQDLDILCKQPDGKTELEGWCWTGSSSWVDWFNPKSHEWWISLFSFDKFKGSTPNLFIWNDMNEPSVFNGPEITMQKDAVHYGGWEHRDIHNINGMIYQNLSSLGLIAREDPPKRPFVLTRAYYAGSQRFGAAWTGDNLGDWPHLASTVPMLLSNSISGMVFTGSDVGGFFGNPPPEMMTRWYQIGAFSPFFRAHGHIDTKRREPYLFDQPYQGIMRDAIRVRTSLMPAFYTAFYEATQNGAPIMKPQYVVFPNDPKGFALDDQFYLGETGLLVKPVAEEGATEQEIYISDVQPYYHYFTNDAYFGASHGGAHVKVPAPLESIPVLQRGGHIVPRRDLVRRAATLMWRDPITLVVAVDLAGTSANGSLYLDDGETYDNVKGDFVHRDFRLQPHSKDPKKTLVLRNRAVEGHNPANAFAQKISDVTVRQVVVKGLATKPTCVRLEGEGVGLEFDWTDGVAATASCRSSGKPASVLTIKDVGAAVIHDWDVLLEFDASKACSVTPAIDYDAALQSPECPAGHFLCRNEGHIPSCILRSRVNDGVCDPECCDGSDETDGKVLCGNRCATVGEAYRRETAEADRKRRVGASIRADYIKFGARERAKLQGELENLIKEIAVLQNREQATRTTLEALEREEAGEIERKKDSQLFQRIVEMQEAIKALRVQRHNLEGQVSELGDILSDLSRDFNPNYQDMAVLGATRAYKEWRTSHGLPDDSEDRVPMSTSVEGSEAVVDNSDEDLKKLEEEDPLSLIDSIHLRVAPSSSSGVASLFRVEDYLPEKWKPSYDTYKQSLVDILVRAGVIYPPTVTNGSDRPELLKARTQHNDLVEQIRSAETRKEDTEQQLDKDWGRDWEWKKLEGTCVEQNTGEYTYSVCFFGEATQKSNNNNARTSLGHFKGWGADGAEPGTDEYYQRQLYADGQRCWNGPQRSAKVDLSCGTTNALLSVIEPEKCEYLFKVTTPAVCYPTKEEEASPRPKDEL</sequence>
<dbReference type="PROSITE" id="PS00129">
    <property type="entry name" value="GLYCOSYL_HYDROL_F31_1"/>
    <property type="match status" value="1"/>
</dbReference>
<evidence type="ECO:0000256" key="4">
    <source>
        <dbReference type="ARBA" id="ARBA00022387"/>
    </source>
</evidence>
<dbReference type="InterPro" id="IPR042098">
    <property type="entry name" value="TauD-like_sf"/>
</dbReference>
<dbReference type="CDD" id="cd06603">
    <property type="entry name" value="GH31_GANC_GANAB_alpha"/>
    <property type="match status" value="1"/>
</dbReference>
<dbReference type="GO" id="GO:0016491">
    <property type="term" value="F:oxidoreductase activity"/>
    <property type="evidence" value="ECO:0007669"/>
    <property type="project" value="UniProtKB-KW"/>
</dbReference>
<dbReference type="GO" id="GO:0030246">
    <property type="term" value="F:carbohydrate binding"/>
    <property type="evidence" value="ECO:0007669"/>
    <property type="project" value="InterPro"/>
</dbReference>
<dbReference type="GO" id="GO:0017177">
    <property type="term" value="C:glucosidase II complex"/>
    <property type="evidence" value="ECO:0007669"/>
    <property type="project" value="TreeGrafter"/>
</dbReference>
<dbReference type="EMBL" id="PUHQ01000026">
    <property type="protein sequence ID" value="KAG0662547.1"/>
    <property type="molecule type" value="Genomic_DNA"/>
</dbReference>
<keyword evidence="17" id="KW-1185">Reference proteome</keyword>
<dbReference type="InterPro" id="IPR036607">
    <property type="entry name" value="PRKCSH"/>
</dbReference>
<organism evidence="16 17">
    <name type="scientific">Rhodotorula mucilaginosa</name>
    <name type="common">Yeast</name>
    <name type="synonym">Rhodotorula rubra</name>
    <dbReference type="NCBI Taxonomy" id="5537"/>
    <lineage>
        <taxon>Eukaryota</taxon>
        <taxon>Fungi</taxon>
        <taxon>Dikarya</taxon>
        <taxon>Basidiomycota</taxon>
        <taxon>Pucciniomycotina</taxon>
        <taxon>Microbotryomycetes</taxon>
        <taxon>Sporidiobolales</taxon>
        <taxon>Sporidiobolaceae</taxon>
        <taxon>Rhodotorula</taxon>
    </lineage>
</organism>
<gene>
    <name evidence="16" type="ORF">C6P46_003289</name>
</gene>
<dbReference type="GO" id="GO:0090599">
    <property type="term" value="F:alpha-glucosidase activity"/>
    <property type="evidence" value="ECO:0007669"/>
    <property type="project" value="TreeGrafter"/>
</dbReference>
<dbReference type="SUPFAM" id="SSF51445">
    <property type="entry name" value="(Trans)glycosidases"/>
    <property type="match status" value="1"/>
</dbReference>
<dbReference type="InterPro" id="IPR036055">
    <property type="entry name" value="LDL_receptor-like_sf"/>
</dbReference>
<evidence type="ECO:0000256" key="10">
    <source>
        <dbReference type="ARBA" id="ARBA00023180"/>
    </source>
</evidence>
<keyword evidence="8" id="KW-0560">Oxidoreductase</keyword>
<evidence type="ECO:0000313" key="16">
    <source>
        <dbReference type="EMBL" id="KAG0662547.1"/>
    </source>
</evidence>
<evidence type="ECO:0000256" key="9">
    <source>
        <dbReference type="ARBA" id="ARBA00023157"/>
    </source>
</evidence>
<dbReference type="Pfam" id="PF21365">
    <property type="entry name" value="Glyco_hydro_31_3rd"/>
    <property type="match status" value="1"/>
</dbReference>
<dbReference type="Proteomes" id="UP000777482">
    <property type="component" value="Unassembled WGS sequence"/>
</dbReference>
<keyword evidence="9" id="KW-1015">Disulfide bond</keyword>
<evidence type="ECO:0000259" key="15">
    <source>
        <dbReference type="PROSITE" id="PS51914"/>
    </source>
</evidence>
<accession>A0A9P7B7M4</accession>
<keyword evidence="6" id="KW-0378">Hydrolase</keyword>
<dbReference type="GO" id="GO:0006491">
    <property type="term" value="P:N-glycan processing"/>
    <property type="evidence" value="ECO:0007669"/>
    <property type="project" value="TreeGrafter"/>
</dbReference>
<dbReference type="Gene3D" id="2.70.130.10">
    <property type="entry name" value="Mannose-6-phosphate receptor binding domain"/>
    <property type="match status" value="1"/>
</dbReference>
<comment type="subcellular location">
    <subcellularLocation>
        <location evidence="1">Endoplasmic reticulum</location>
    </subcellularLocation>
</comment>
<evidence type="ECO:0000313" key="17">
    <source>
        <dbReference type="Proteomes" id="UP000777482"/>
    </source>
</evidence>
<dbReference type="InterPro" id="IPR003819">
    <property type="entry name" value="TauD/TfdA-like"/>
</dbReference>
<feature type="region of interest" description="Disordered" evidence="14">
    <location>
        <begin position="1594"/>
        <end position="1620"/>
    </location>
</feature>
<dbReference type="Gene3D" id="4.10.400.10">
    <property type="entry name" value="Low-density Lipoprotein Receptor"/>
    <property type="match status" value="1"/>
</dbReference>
<dbReference type="InterPro" id="IPR048395">
    <property type="entry name" value="Glyco_hydro_31_C"/>
</dbReference>
<dbReference type="Gene3D" id="2.60.40.1180">
    <property type="entry name" value="Golgi alpha-mannosidase II"/>
    <property type="match status" value="2"/>
</dbReference>
<feature type="coiled-coil region" evidence="13">
    <location>
        <begin position="1479"/>
        <end position="1557"/>
    </location>
</feature>
<dbReference type="PROSITE" id="PS50068">
    <property type="entry name" value="LDLRA_2"/>
    <property type="match status" value="1"/>
</dbReference>
<dbReference type="InterPro" id="IPR011013">
    <property type="entry name" value="Gal_mutarotase_sf_dom"/>
</dbReference>
<evidence type="ECO:0000256" key="5">
    <source>
        <dbReference type="ARBA" id="ARBA00022729"/>
    </source>
</evidence>
<dbReference type="PANTHER" id="PTHR22762">
    <property type="entry name" value="ALPHA-GLUCOSIDASE"/>
    <property type="match status" value="1"/>
</dbReference>
<proteinExistence type="inferred from homology"/>
<dbReference type="Pfam" id="PF12999">
    <property type="entry name" value="PRKCSH-like"/>
    <property type="match status" value="1"/>
</dbReference>
<evidence type="ECO:0000256" key="14">
    <source>
        <dbReference type="SAM" id="MobiDB-lite"/>
    </source>
</evidence>
<dbReference type="SUPFAM" id="SSF74650">
    <property type="entry name" value="Galactose mutarotase-like"/>
    <property type="match status" value="1"/>
</dbReference>
<dbReference type="PROSITE" id="PS51914">
    <property type="entry name" value="MRH"/>
    <property type="match status" value="1"/>
</dbReference>
<evidence type="ECO:0000256" key="3">
    <source>
        <dbReference type="ARBA" id="ARBA00007806"/>
    </source>
</evidence>
<comment type="caution">
    <text evidence="16">The sequence shown here is derived from an EMBL/GenBank/DDBJ whole genome shotgun (WGS) entry which is preliminary data.</text>
</comment>
<dbReference type="Gene3D" id="3.20.20.80">
    <property type="entry name" value="Glycosidases"/>
    <property type="match status" value="1"/>
</dbReference>
<evidence type="ECO:0000256" key="12">
    <source>
        <dbReference type="ARBA" id="ARBA00042895"/>
    </source>
</evidence>
<dbReference type="FunFam" id="3.60.130.10:FF:000003">
    <property type="entry name" value="Alpha-ketoglutarate-dependent taurine dioxygenase"/>
    <property type="match status" value="1"/>
</dbReference>
<dbReference type="Gene3D" id="2.60.40.1760">
    <property type="entry name" value="glycosyl hydrolase (family 31)"/>
    <property type="match status" value="1"/>
</dbReference>
<protein>
    <recommendedName>
        <fullName evidence="4">Glucosidase 2 subunit beta</fullName>
    </recommendedName>
    <alternativeName>
        <fullName evidence="12">Glucosidase II subunit alpha</fullName>
    </alternativeName>
</protein>
<keyword evidence="5" id="KW-0732">Signal</keyword>
<dbReference type="InterPro" id="IPR009011">
    <property type="entry name" value="Man6P_isomerase_rcpt-bd_dom_sf"/>
</dbReference>
<name>A0A9P7B7M4_RHOMI</name>
<dbReference type="Pfam" id="PF02668">
    <property type="entry name" value="TauD"/>
    <property type="match status" value="1"/>
</dbReference>
<comment type="similarity">
    <text evidence="3">Belongs to the glycosyl hydrolase 31 family.</text>
</comment>
<dbReference type="Gene3D" id="3.60.130.10">
    <property type="entry name" value="Clavaminate synthase-like"/>
    <property type="match status" value="1"/>
</dbReference>
<evidence type="ECO:0000256" key="1">
    <source>
        <dbReference type="ARBA" id="ARBA00004240"/>
    </source>
</evidence>
<dbReference type="InterPro" id="IPR002172">
    <property type="entry name" value="LDrepeatLR_classA_rpt"/>
</dbReference>
<dbReference type="PANTHER" id="PTHR22762:SF54">
    <property type="entry name" value="BCDNA.GH04962"/>
    <property type="match status" value="1"/>
</dbReference>
<dbReference type="InterPro" id="IPR013780">
    <property type="entry name" value="Glyco_hydro_b"/>
</dbReference>
<dbReference type="InterPro" id="IPR030458">
    <property type="entry name" value="Glyco_hydro_31_AS"/>
</dbReference>
<keyword evidence="11" id="KW-0326">Glycosidase</keyword>
<dbReference type="InterPro" id="IPR025887">
    <property type="entry name" value="Glyco_hydro_31_N_dom"/>
</dbReference>
<dbReference type="InterPro" id="IPR000322">
    <property type="entry name" value="Glyco_hydro_31_TIM"/>
</dbReference>
<dbReference type="InterPro" id="IPR044865">
    <property type="entry name" value="MRH_dom"/>
</dbReference>
<dbReference type="CDD" id="cd14752">
    <property type="entry name" value="GH31_N"/>
    <property type="match status" value="1"/>
</dbReference>
<dbReference type="GO" id="GO:0005975">
    <property type="term" value="P:carbohydrate metabolic process"/>
    <property type="evidence" value="ECO:0007669"/>
    <property type="project" value="InterPro"/>
</dbReference>
<evidence type="ECO:0000256" key="2">
    <source>
        <dbReference type="ARBA" id="ARBA00004833"/>
    </source>
</evidence>
<dbReference type="InterPro" id="IPR017853">
    <property type="entry name" value="GH"/>
</dbReference>
<dbReference type="SUPFAM" id="SSF50911">
    <property type="entry name" value="Mannose 6-phosphate receptor domain"/>
    <property type="match status" value="1"/>
</dbReference>
<evidence type="ECO:0000256" key="8">
    <source>
        <dbReference type="ARBA" id="ARBA00023002"/>
    </source>
</evidence>
<comment type="pathway">
    <text evidence="2">Glycan metabolism; N-glycan metabolism.</text>
</comment>
<evidence type="ECO:0000256" key="6">
    <source>
        <dbReference type="ARBA" id="ARBA00022801"/>
    </source>
</evidence>
<keyword evidence="10" id="KW-0325">Glycoprotein</keyword>
<evidence type="ECO:0000256" key="11">
    <source>
        <dbReference type="ARBA" id="ARBA00023295"/>
    </source>
</evidence>
<dbReference type="InterPro" id="IPR028146">
    <property type="entry name" value="PRKCSH_N"/>
</dbReference>
<dbReference type="SUPFAM" id="SSF51197">
    <property type="entry name" value="Clavaminate synthase-like"/>
    <property type="match status" value="1"/>
</dbReference>
<evidence type="ECO:0000256" key="13">
    <source>
        <dbReference type="SAM" id="Coils"/>
    </source>
</evidence>
<dbReference type="OrthoDB" id="3237269at2759"/>
<dbReference type="SUPFAM" id="SSF51011">
    <property type="entry name" value="Glycosyl hydrolase domain"/>
    <property type="match status" value="1"/>
</dbReference>